<gene>
    <name evidence="4" type="ORF">OKIOD_LOCUS2416</name>
</gene>
<dbReference type="Gene3D" id="1.10.418.10">
    <property type="entry name" value="Calponin-like domain"/>
    <property type="match status" value="2"/>
</dbReference>
<dbReference type="Proteomes" id="UP001158576">
    <property type="component" value="Chromosome PAR"/>
</dbReference>
<dbReference type="Pfam" id="PF00307">
    <property type="entry name" value="CH"/>
    <property type="match status" value="2"/>
</dbReference>
<dbReference type="SMART" id="SM00033">
    <property type="entry name" value="CH"/>
    <property type="match status" value="2"/>
</dbReference>
<keyword evidence="1" id="KW-0175">Coiled coil</keyword>
<keyword evidence="5" id="KW-1185">Reference proteome</keyword>
<protein>
    <submittedName>
        <fullName evidence="4">Oidioi.mRNA.OKI2018_I69.PAR.g10858.t1.cds</fullName>
    </submittedName>
</protein>
<dbReference type="PROSITE" id="PS50021">
    <property type="entry name" value="CH"/>
    <property type="match status" value="2"/>
</dbReference>
<feature type="coiled-coil region" evidence="1">
    <location>
        <begin position="299"/>
        <end position="369"/>
    </location>
</feature>
<feature type="compositionally biased region" description="Basic and acidic residues" evidence="2">
    <location>
        <begin position="636"/>
        <end position="658"/>
    </location>
</feature>
<evidence type="ECO:0000256" key="1">
    <source>
        <dbReference type="SAM" id="Coils"/>
    </source>
</evidence>
<feature type="domain" description="Calponin-homology (CH)" evidence="3">
    <location>
        <begin position="40"/>
        <end position="150"/>
    </location>
</feature>
<feature type="region of interest" description="Disordered" evidence="2">
    <location>
        <begin position="590"/>
        <end position="708"/>
    </location>
</feature>
<proteinExistence type="predicted"/>
<dbReference type="InterPro" id="IPR001715">
    <property type="entry name" value="CH_dom"/>
</dbReference>
<dbReference type="InterPro" id="IPR036872">
    <property type="entry name" value="CH_dom_sf"/>
</dbReference>
<dbReference type="SUPFAM" id="SSF47576">
    <property type="entry name" value="Calponin-homology domain, CH-domain"/>
    <property type="match status" value="1"/>
</dbReference>
<evidence type="ECO:0000259" key="3">
    <source>
        <dbReference type="PROSITE" id="PS50021"/>
    </source>
</evidence>
<name>A0ABN7RY78_OIKDI</name>
<feature type="coiled-coil region" evidence="1">
    <location>
        <begin position="17"/>
        <end position="44"/>
    </location>
</feature>
<evidence type="ECO:0000256" key="2">
    <source>
        <dbReference type="SAM" id="MobiDB-lite"/>
    </source>
</evidence>
<sequence>MRNFGFQKCAKNEMAQNETQNNEKDEFADRINSQSDEIEKIQARTFTKALNSAAVKDQPIDNLFEDLRDGKRLLKIVNFFTTSKLNLPTSLHQKPERGSSNIHSKTNVNKCLDTLEKNQVEFVNIQAAELVAGNEKITLGIVWTILHHFQVKLAMKNVDLDEDHAPDVILMAWVKRQIHQYVLPLYNFKSCWVDGKIFVAILLNNGLLEKELTWEKLCDLSAEQRIQLAFTVAQERLKIAPILEVADLMEKPDSKCIQLYVSYLYEELKDYDAEGSISSRSSLKSLVQTVMISRTLDGANKLKEQAHQLILKIREIKKNAESVNLEDDLERVELLQKLHDENELRIREIESLRDNVESIRRDLKDEISAELWELFRVTAHVVEALQQRLGVLVMDKFQGVTDQWYEQIKLIGEKVEKLDFSLENSESLLNALLELKNAVDSVAKIIDDFPMHSSTEEDRKAVMAVVNGRNEEIEKKISGLKKFEEAKAKFELTEAQLEKAFQRDKERFTSLLQEYNDCAYELLDLLDDPRDISLISKVKSKIDYWNQIMENQLVEPGNFENVDPRDVEVIFPQRHHIALKPMVSLVAEETEDQVRAMQETSASETEESPRQTRKTSTGSLKGGHVRRGRSSCGSIMEEKENDDNNQRALDRSSPRSDDFQPGEPAPQENEQPESQDNSKVEEKSQKEEPESNDEITQETLNDISSGEFKLNFTPSYDIVREMELKEALAKRIDEAKRVQEDNYG</sequence>
<accession>A0ABN7RY78</accession>
<evidence type="ECO:0000313" key="5">
    <source>
        <dbReference type="Proteomes" id="UP001158576"/>
    </source>
</evidence>
<dbReference type="EMBL" id="OU015568">
    <property type="protein sequence ID" value="CAG5085291.1"/>
    <property type="molecule type" value="Genomic_DNA"/>
</dbReference>
<feature type="compositionally biased region" description="Basic and acidic residues" evidence="2">
    <location>
        <begin position="676"/>
        <end position="689"/>
    </location>
</feature>
<dbReference type="PANTHER" id="PTHR11915">
    <property type="entry name" value="SPECTRIN/FILAMIN RELATED CYTOSKELETAL PROTEIN"/>
    <property type="match status" value="1"/>
</dbReference>
<feature type="domain" description="Calponin-homology (CH)" evidence="3">
    <location>
        <begin position="164"/>
        <end position="269"/>
    </location>
</feature>
<organism evidence="4 5">
    <name type="scientific">Oikopleura dioica</name>
    <name type="common">Tunicate</name>
    <dbReference type="NCBI Taxonomy" id="34765"/>
    <lineage>
        <taxon>Eukaryota</taxon>
        <taxon>Metazoa</taxon>
        <taxon>Chordata</taxon>
        <taxon>Tunicata</taxon>
        <taxon>Appendicularia</taxon>
        <taxon>Copelata</taxon>
        <taxon>Oikopleuridae</taxon>
        <taxon>Oikopleura</taxon>
    </lineage>
</organism>
<evidence type="ECO:0000313" key="4">
    <source>
        <dbReference type="EMBL" id="CAG5085291.1"/>
    </source>
</evidence>
<reference evidence="4 5" key="1">
    <citation type="submission" date="2021-04" db="EMBL/GenBank/DDBJ databases">
        <authorList>
            <person name="Bliznina A."/>
        </authorList>
    </citation>
    <scope>NUCLEOTIDE SEQUENCE [LARGE SCALE GENOMIC DNA]</scope>
</reference>